<evidence type="ECO:0000256" key="1">
    <source>
        <dbReference type="ARBA" id="ARBA00022723"/>
    </source>
</evidence>
<evidence type="ECO:0000313" key="8">
    <source>
        <dbReference type="Proteomes" id="UP001281410"/>
    </source>
</evidence>
<dbReference type="InterPro" id="IPR006564">
    <property type="entry name" value="Znf_PMZ"/>
</dbReference>
<evidence type="ECO:0000259" key="6">
    <source>
        <dbReference type="PROSITE" id="PS50966"/>
    </source>
</evidence>
<accession>A0AAE0EFX6</accession>
<dbReference type="InterPro" id="IPR007527">
    <property type="entry name" value="Znf_SWIM"/>
</dbReference>
<gene>
    <name evidence="7" type="ORF">Dsin_006491</name>
</gene>
<keyword evidence="1" id="KW-0479">Metal-binding</keyword>
<feature type="compositionally biased region" description="Basic and acidic residues" evidence="5">
    <location>
        <begin position="108"/>
        <end position="127"/>
    </location>
</feature>
<feature type="compositionally biased region" description="Acidic residues" evidence="5">
    <location>
        <begin position="67"/>
        <end position="80"/>
    </location>
</feature>
<evidence type="ECO:0000256" key="3">
    <source>
        <dbReference type="ARBA" id="ARBA00022833"/>
    </source>
</evidence>
<dbReference type="Pfam" id="PF04434">
    <property type="entry name" value="SWIM"/>
    <property type="match status" value="1"/>
</dbReference>
<feature type="region of interest" description="Disordered" evidence="5">
    <location>
        <begin position="67"/>
        <end position="127"/>
    </location>
</feature>
<keyword evidence="8" id="KW-1185">Reference proteome</keyword>
<evidence type="ECO:0000256" key="5">
    <source>
        <dbReference type="SAM" id="MobiDB-lite"/>
    </source>
</evidence>
<protein>
    <recommendedName>
        <fullName evidence="6">SWIM-type domain-containing protein</fullName>
    </recommendedName>
</protein>
<evidence type="ECO:0000256" key="4">
    <source>
        <dbReference type="PROSITE-ProRule" id="PRU00325"/>
    </source>
</evidence>
<dbReference type="PROSITE" id="PS50966">
    <property type="entry name" value="ZF_SWIM"/>
    <property type="match status" value="1"/>
</dbReference>
<dbReference type="PANTHER" id="PTHR31973:SF187">
    <property type="entry name" value="MUTATOR TRANSPOSASE MUDRA PROTEIN"/>
    <property type="match status" value="1"/>
</dbReference>
<feature type="domain" description="SWIM-type" evidence="6">
    <location>
        <begin position="444"/>
        <end position="476"/>
    </location>
</feature>
<dbReference type="SMART" id="SM00575">
    <property type="entry name" value="ZnF_PMZ"/>
    <property type="match status" value="1"/>
</dbReference>
<evidence type="ECO:0000313" key="7">
    <source>
        <dbReference type="EMBL" id="KAK3226629.1"/>
    </source>
</evidence>
<dbReference type="GO" id="GO:0008270">
    <property type="term" value="F:zinc ion binding"/>
    <property type="evidence" value="ECO:0007669"/>
    <property type="project" value="UniProtKB-KW"/>
</dbReference>
<keyword evidence="3" id="KW-0862">Zinc</keyword>
<evidence type="ECO:0000256" key="2">
    <source>
        <dbReference type="ARBA" id="ARBA00022771"/>
    </source>
</evidence>
<comment type="caution">
    <text evidence="7">The sequence shown here is derived from an EMBL/GenBank/DDBJ whole genome shotgun (WGS) entry which is preliminary data.</text>
</comment>
<sequence length="512" mass="59222">MFCFEEFDRRDKPSIEFELILVPNSIIFPEDQPPGLLRFNKQDNADVVEENNEENNVELVINGEPENVEYSEDNPVEDAVNDGSDGSAVDNEYKVDEESEDDSDVSLLDEKNGEKDSKNHDRCHPDGDETIVLLSSDNENGLTRVARYCRDHQCAPNPNGTIAFEAGQVIENATLTRDVIKRVTFMIKSVRGGHSMCSRVAENKEATSRWVASVLGNFIRYNPTDKLRLFKIELQDIFAVKVDSQTIYRAKRIVLETLKIHHVQAYAKLKKYGNAIRVMNPGTDVMVAMITHLRDSLGWDDSKRICFMSDRQKECLSVLENEWPDAYTRYYFRHIIANFKNHKMNGKLWHLARITNRAGFNETLASIRAESEKAANWLMLEPVEKWARHAFEPSIKSDHVSNNILECFNSWIKDHKDKPVLQLLENLRRKIMWYEIVDQLGLNILVNVDNGTCDCGMWQMSGLSCMHAIAVFMYKREFAHDHVHWYYSKQAWKMTYDGVINPIPDESRWPEF</sequence>
<dbReference type="AlphaFoldDB" id="A0AAE0EFX6"/>
<proteinExistence type="predicted"/>
<organism evidence="7 8">
    <name type="scientific">Dipteronia sinensis</name>
    <dbReference type="NCBI Taxonomy" id="43782"/>
    <lineage>
        <taxon>Eukaryota</taxon>
        <taxon>Viridiplantae</taxon>
        <taxon>Streptophyta</taxon>
        <taxon>Embryophyta</taxon>
        <taxon>Tracheophyta</taxon>
        <taxon>Spermatophyta</taxon>
        <taxon>Magnoliopsida</taxon>
        <taxon>eudicotyledons</taxon>
        <taxon>Gunneridae</taxon>
        <taxon>Pentapetalae</taxon>
        <taxon>rosids</taxon>
        <taxon>malvids</taxon>
        <taxon>Sapindales</taxon>
        <taxon>Sapindaceae</taxon>
        <taxon>Hippocastanoideae</taxon>
        <taxon>Acereae</taxon>
        <taxon>Dipteronia</taxon>
    </lineage>
</organism>
<dbReference type="EMBL" id="JANJYJ010000002">
    <property type="protein sequence ID" value="KAK3226629.1"/>
    <property type="molecule type" value="Genomic_DNA"/>
</dbReference>
<name>A0AAE0EFX6_9ROSI</name>
<dbReference type="PANTHER" id="PTHR31973">
    <property type="entry name" value="POLYPROTEIN, PUTATIVE-RELATED"/>
    <property type="match status" value="1"/>
</dbReference>
<reference evidence="7" key="1">
    <citation type="journal article" date="2023" name="Plant J.">
        <title>Genome sequences and population genomics provide insights into the demographic history, inbreeding, and mutation load of two 'living fossil' tree species of Dipteronia.</title>
        <authorList>
            <person name="Feng Y."/>
            <person name="Comes H.P."/>
            <person name="Chen J."/>
            <person name="Zhu S."/>
            <person name="Lu R."/>
            <person name="Zhang X."/>
            <person name="Li P."/>
            <person name="Qiu J."/>
            <person name="Olsen K.M."/>
            <person name="Qiu Y."/>
        </authorList>
    </citation>
    <scope>NUCLEOTIDE SEQUENCE</scope>
    <source>
        <strain evidence="7">NBL</strain>
    </source>
</reference>
<dbReference type="Proteomes" id="UP001281410">
    <property type="component" value="Unassembled WGS sequence"/>
</dbReference>
<keyword evidence="2 4" id="KW-0863">Zinc-finger</keyword>